<proteinExistence type="predicted"/>
<protein>
    <submittedName>
        <fullName evidence="1">Uncharacterized protein</fullName>
    </submittedName>
</protein>
<gene>
    <name evidence="1" type="ORF">K3G42_007134</name>
</gene>
<evidence type="ECO:0000313" key="1">
    <source>
        <dbReference type="EMBL" id="KAH8010530.1"/>
    </source>
</evidence>
<reference evidence="1" key="1">
    <citation type="submission" date="2021-08" db="EMBL/GenBank/DDBJ databases">
        <title>The first chromosome-level gecko genome reveals the dynamic sex chromosomes of Neotropical dwarf geckos (Sphaerodactylidae: Sphaerodactylus).</title>
        <authorList>
            <person name="Pinto B.J."/>
            <person name="Keating S.E."/>
            <person name="Gamble T."/>
        </authorList>
    </citation>
    <scope>NUCLEOTIDE SEQUENCE</scope>
    <source>
        <strain evidence="1">TG3544</strain>
    </source>
</reference>
<sequence length="197" mass="21993">MERSSFTQKQENKQGFLCFMIFLSDNNRNDSKSPFFFTLLIIIIHNHRQVLASDIEVLAQVDGRLETGKCGLPSPKGSSALQFSAVNQFMASTKEHWEPSRIKRICYQGPTNTTFSYASVAPSNASWIPQGTRGKLRPPTSSKTSPGNLGDDGEQRALGDGFRPHFFNCLMERAADVGSEILRPDLQNGPVLRILWE</sequence>
<comment type="caution">
    <text evidence="1">The sequence shown here is derived from an EMBL/GenBank/DDBJ whole genome shotgun (WGS) entry which is preliminary data.</text>
</comment>
<evidence type="ECO:0000313" key="2">
    <source>
        <dbReference type="Proteomes" id="UP000827872"/>
    </source>
</evidence>
<name>A0ACB8FTE3_9SAUR</name>
<dbReference type="EMBL" id="CM037624">
    <property type="protein sequence ID" value="KAH8010530.1"/>
    <property type="molecule type" value="Genomic_DNA"/>
</dbReference>
<dbReference type="Proteomes" id="UP000827872">
    <property type="component" value="Linkage Group LG11"/>
</dbReference>
<keyword evidence="2" id="KW-1185">Reference proteome</keyword>
<organism evidence="1 2">
    <name type="scientific">Sphaerodactylus townsendi</name>
    <dbReference type="NCBI Taxonomy" id="933632"/>
    <lineage>
        <taxon>Eukaryota</taxon>
        <taxon>Metazoa</taxon>
        <taxon>Chordata</taxon>
        <taxon>Craniata</taxon>
        <taxon>Vertebrata</taxon>
        <taxon>Euteleostomi</taxon>
        <taxon>Lepidosauria</taxon>
        <taxon>Squamata</taxon>
        <taxon>Bifurcata</taxon>
        <taxon>Gekkota</taxon>
        <taxon>Sphaerodactylidae</taxon>
        <taxon>Sphaerodactylus</taxon>
    </lineage>
</organism>
<accession>A0ACB8FTE3</accession>